<feature type="domain" description="Peptidase M16 N-terminal" evidence="4">
    <location>
        <begin position="62"/>
        <end position="195"/>
    </location>
</feature>
<name>A0ABU1ZE15_9BURK</name>
<keyword evidence="3" id="KW-0732">Signal</keyword>
<dbReference type="InterPro" id="IPR050361">
    <property type="entry name" value="MPP/UQCRC_Complex"/>
</dbReference>
<dbReference type="PANTHER" id="PTHR11851">
    <property type="entry name" value="METALLOPROTEASE"/>
    <property type="match status" value="1"/>
</dbReference>
<dbReference type="PANTHER" id="PTHR11851:SF49">
    <property type="entry name" value="MITOCHONDRIAL-PROCESSING PEPTIDASE SUBUNIT ALPHA"/>
    <property type="match status" value="1"/>
</dbReference>
<evidence type="ECO:0000259" key="5">
    <source>
        <dbReference type="Pfam" id="PF05193"/>
    </source>
</evidence>
<dbReference type="Proteomes" id="UP001180536">
    <property type="component" value="Unassembled WGS sequence"/>
</dbReference>
<dbReference type="SUPFAM" id="SSF63411">
    <property type="entry name" value="LuxS/MPP-like metallohydrolase"/>
    <property type="match status" value="4"/>
</dbReference>
<dbReference type="InterPro" id="IPR011765">
    <property type="entry name" value="Pept_M16_N"/>
</dbReference>
<keyword evidence="6" id="KW-0645">Protease</keyword>
<gene>
    <name evidence="6" type="ORF">J2X16_004230</name>
</gene>
<keyword evidence="6" id="KW-0378">Hydrolase</keyword>
<feature type="signal peptide" evidence="3">
    <location>
        <begin position="1"/>
        <end position="24"/>
    </location>
</feature>
<sequence>MSTERRWMQAALVLLLALSTPAFAEPAALPSEQRTLGGITEYRLDNGLQVLLMPQAGAPRIGLTVTYRVGSRHEGPGQAGMAHLLEHVTFRGTASIADLGAEMQRLGVSFNGTTSTDRTNYLSTFPAGDAATTLQRMLRLEASRMSEARLAEGDFAKEKPIVLNEMGLHDGVRRMRQGLLAAAFRQHPYGRPVIGYEADIEQLSLPTLQAFYRRHYRPENAVLMLTGGFEPVQALAAVAEIFGPLKNPEPPAAALLPPLPEQAEPQQTAPRVMTLRTAGTALAVGWRVPGMAHEHAAAVVVLAQLLGQVPARLTERKPERPFSLAVLGEAGRTRDPALLGLVVQSPNTPSANADSRQALLSLESQWTDRLQDLRRTISPELVRQMTDTRARELAQALRDPMRAPALISDAVGAGDWRLAFRLQERLAALKPAAVYAAADLYLRSLNRVNARGVTDAAVPRQAMQFEEQPVTGIASWFERPVEVAHVSDPAGEIGELKPPQALGAGDAFETDPVLLERASRRYLLPSGIKLGVLPRNSADERVAVMLGFRWGRADDMARLAGWRALSGSMLEAGAAGRTAATIRQLKKALQAELRVASGPQSVTVQLLTRRQHLAPALQWVKELLSEPDLPEAAFEVERNAALARLAGAERNSSEGRTSAPERERQHRMAQMGLQPGDAGYQPSGAELAAQWRALTVADVREFQRKHWSANDLRITVAGQVPEGLVALVENLFAGWKKPDAPAYVSPAPVHKPVAAGRFATLSPGAASGEGDGQPAVVISLMQELPLSRGDEAYYPMLVGTRILGGGAISGGRLAERLRAQDAVSYRVDAQLRVPGDGDRAGLRLQASGAPGRAAQVEAALREEVQRLLAEGVSAEEVAHARSRLLADRRQRLSSEMGLAGALMVQLEREISFAQLLAEEEEGLAAVTPERVLLALRRLLKPDQWVTLIARAPS</sequence>
<evidence type="ECO:0000313" key="7">
    <source>
        <dbReference type="Proteomes" id="UP001180536"/>
    </source>
</evidence>
<evidence type="ECO:0000256" key="3">
    <source>
        <dbReference type="SAM" id="SignalP"/>
    </source>
</evidence>
<dbReference type="EC" id="3.4.24.-" evidence="6"/>
<dbReference type="EMBL" id="JAVDXQ010000006">
    <property type="protein sequence ID" value="MDR7298862.1"/>
    <property type="molecule type" value="Genomic_DNA"/>
</dbReference>
<keyword evidence="7" id="KW-1185">Reference proteome</keyword>
<dbReference type="Pfam" id="PF05193">
    <property type="entry name" value="Peptidase_M16_C"/>
    <property type="match status" value="2"/>
</dbReference>
<feature type="chain" id="PRO_5046432328" evidence="3">
    <location>
        <begin position="25"/>
        <end position="953"/>
    </location>
</feature>
<dbReference type="RefSeq" id="WP_310348102.1">
    <property type="nucleotide sequence ID" value="NZ_JAVDXQ010000006.1"/>
</dbReference>
<evidence type="ECO:0000313" key="6">
    <source>
        <dbReference type="EMBL" id="MDR7298862.1"/>
    </source>
</evidence>
<dbReference type="Gene3D" id="3.30.830.10">
    <property type="entry name" value="Metalloenzyme, LuxS/M16 peptidase-like"/>
    <property type="match status" value="4"/>
</dbReference>
<dbReference type="InterPro" id="IPR007863">
    <property type="entry name" value="Peptidase_M16_C"/>
</dbReference>
<dbReference type="InterPro" id="IPR011249">
    <property type="entry name" value="Metalloenz_LuxS/M16"/>
</dbReference>
<proteinExistence type="inferred from homology"/>
<dbReference type="GO" id="GO:0008233">
    <property type="term" value="F:peptidase activity"/>
    <property type="evidence" value="ECO:0007669"/>
    <property type="project" value="UniProtKB-KW"/>
</dbReference>
<feature type="domain" description="Peptidase M16 C-terminal" evidence="5">
    <location>
        <begin position="694"/>
        <end position="884"/>
    </location>
</feature>
<organism evidence="6 7">
    <name type="scientific">Pelomonas aquatica</name>
    <dbReference type="NCBI Taxonomy" id="431058"/>
    <lineage>
        <taxon>Bacteria</taxon>
        <taxon>Pseudomonadati</taxon>
        <taxon>Pseudomonadota</taxon>
        <taxon>Betaproteobacteria</taxon>
        <taxon>Burkholderiales</taxon>
        <taxon>Sphaerotilaceae</taxon>
        <taxon>Roseateles</taxon>
    </lineage>
</organism>
<feature type="domain" description="Peptidase M16 C-terminal" evidence="5">
    <location>
        <begin position="203"/>
        <end position="313"/>
    </location>
</feature>
<protein>
    <submittedName>
        <fullName evidence="6">Zinc protease</fullName>
        <ecNumber evidence="6">3.4.24.-</ecNumber>
    </submittedName>
</protein>
<evidence type="ECO:0000256" key="2">
    <source>
        <dbReference type="SAM" id="MobiDB-lite"/>
    </source>
</evidence>
<reference evidence="6 7" key="1">
    <citation type="submission" date="2023-07" db="EMBL/GenBank/DDBJ databases">
        <title>Sorghum-associated microbial communities from plants grown in Nebraska, USA.</title>
        <authorList>
            <person name="Schachtman D."/>
        </authorList>
    </citation>
    <scope>NUCLEOTIDE SEQUENCE [LARGE SCALE GENOMIC DNA]</scope>
    <source>
        <strain evidence="6 7">BE310</strain>
    </source>
</reference>
<dbReference type="GO" id="GO:0006508">
    <property type="term" value="P:proteolysis"/>
    <property type="evidence" value="ECO:0007669"/>
    <property type="project" value="UniProtKB-KW"/>
</dbReference>
<evidence type="ECO:0000256" key="1">
    <source>
        <dbReference type="ARBA" id="ARBA00007261"/>
    </source>
</evidence>
<comment type="similarity">
    <text evidence="1">Belongs to the peptidase M16 family.</text>
</comment>
<evidence type="ECO:0000259" key="4">
    <source>
        <dbReference type="Pfam" id="PF00675"/>
    </source>
</evidence>
<dbReference type="Pfam" id="PF00675">
    <property type="entry name" value="Peptidase_M16"/>
    <property type="match status" value="1"/>
</dbReference>
<comment type="caution">
    <text evidence="6">The sequence shown here is derived from an EMBL/GenBank/DDBJ whole genome shotgun (WGS) entry which is preliminary data.</text>
</comment>
<accession>A0ABU1ZE15</accession>
<feature type="region of interest" description="Disordered" evidence="2">
    <location>
        <begin position="645"/>
        <end position="677"/>
    </location>
</feature>